<feature type="compositionally biased region" description="Gly residues" evidence="1">
    <location>
        <begin position="60"/>
        <end position="79"/>
    </location>
</feature>
<keyword evidence="4" id="KW-1185">Reference proteome</keyword>
<dbReference type="Proteomes" id="UP000276834">
    <property type="component" value="Unassembled WGS sequence"/>
</dbReference>
<dbReference type="EMBL" id="QUSF01004074">
    <property type="protein sequence ID" value="RLV63066.1"/>
    <property type="molecule type" value="Genomic_DNA"/>
</dbReference>
<feature type="compositionally biased region" description="Basic and acidic residues" evidence="1">
    <location>
        <begin position="81"/>
        <end position="91"/>
    </location>
</feature>
<protein>
    <submittedName>
        <fullName evidence="3">Uncharacterized protein</fullName>
    </submittedName>
</protein>
<feature type="non-terminal residue" evidence="3">
    <location>
        <position position="99"/>
    </location>
</feature>
<evidence type="ECO:0000313" key="4">
    <source>
        <dbReference type="Proteomes" id="UP000276834"/>
    </source>
</evidence>
<sequence>SPKLCPSLSPQLLPPCPLQPGAANPTLANAAAAPGPHRDVPRPEEELAVEVGLLDGVHVGDGLGTGGDRARGGSQGWGHVGTEHEVAHRVGDTWWEGMG</sequence>
<evidence type="ECO:0000313" key="2">
    <source>
        <dbReference type="EMBL" id="RLV63065.1"/>
    </source>
</evidence>
<dbReference type="EMBL" id="QUSF01004075">
    <property type="protein sequence ID" value="RLV63065.1"/>
    <property type="molecule type" value="Genomic_DNA"/>
</dbReference>
<proteinExistence type="predicted"/>
<accession>A0A3L8Q6Y4</accession>
<feature type="region of interest" description="Disordered" evidence="1">
    <location>
        <begin position="60"/>
        <end position="99"/>
    </location>
</feature>
<feature type="non-terminal residue" evidence="3">
    <location>
        <position position="1"/>
    </location>
</feature>
<name>A0A3L8Q6Y4_CHLGU</name>
<comment type="caution">
    <text evidence="3">The sequence shown here is derived from an EMBL/GenBank/DDBJ whole genome shotgun (WGS) entry which is preliminary data.</text>
</comment>
<reference evidence="3 4" key="1">
    <citation type="journal article" date="2018" name="Proc. R. Soc. B">
        <title>A non-coding region near Follistatin controls head colour polymorphism in the Gouldian finch.</title>
        <authorList>
            <person name="Toomey M.B."/>
            <person name="Marques C.I."/>
            <person name="Andrade P."/>
            <person name="Araujo P.M."/>
            <person name="Sabatino S."/>
            <person name="Gazda M.A."/>
            <person name="Afonso S."/>
            <person name="Lopes R.J."/>
            <person name="Corbo J.C."/>
            <person name="Carneiro M."/>
        </authorList>
    </citation>
    <scope>NUCLEOTIDE SEQUENCE [LARGE SCALE GENOMIC DNA]</scope>
    <source>
        <strain evidence="3">Red01</strain>
        <tissue evidence="3">Muscle</tissue>
    </source>
</reference>
<reference evidence="3" key="2">
    <citation type="submission" date="2018-08" db="EMBL/GenBank/DDBJ databases">
        <authorList>
            <person name="Sabatino S.J."/>
        </authorList>
    </citation>
    <scope>NUCLEOTIDE SEQUENCE</scope>
    <source>
        <strain evidence="3">Red01</strain>
        <tissue evidence="3">Muscle</tissue>
    </source>
</reference>
<evidence type="ECO:0000256" key="1">
    <source>
        <dbReference type="SAM" id="MobiDB-lite"/>
    </source>
</evidence>
<gene>
    <name evidence="3" type="ORF">DV515_00018652</name>
    <name evidence="2" type="ORF">DV515_00018655</name>
</gene>
<evidence type="ECO:0000313" key="3">
    <source>
        <dbReference type="EMBL" id="RLV63066.1"/>
    </source>
</evidence>
<dbReference type="AlphaFoldDB" id="A0A3L8Q6Y4"/>
<organism evidence="3 4">
    <name type="scientific">Chloebia gouldiae</name>
    <name type="common">Gouldian finch</name>
    <name type="synonym">Erythrura gouldiae</name>
    <dbReference type="NCBI Taxonomy" id="44316"/>
    <lineage>
        <taxon>Eukaryota</taxon>
        <taxon>Metazoa</taxon>
        <taxon>Chordata</taxon>
        <taxon>Craniata</taxon>
        <taxon>Vertebrata</taxon>
        <taxon>Euteleostomi</taxon>
        <taxon>Archelosauria</taxon>
        <taxon>Archosauria</taxon>
        <taxon>Dinosauria</taxon>
        <taxon>Saurischia</taxon>
        <taxon>Theropoda</taxon>
        <taxon>Coelurosauria</taxon>
        <taxon>Aves</taxon>
        <taxon>Neognathae</taxon>
        <taxon>Neoaves</taxon>
        <taxon>Telluraves</taxon>
        <taxon>Australaves</taxon>
        <taxon>Passeriformes</taxon>
        <taxon>Passeroidea</taxon>
        <taxon>Passeridae</taxon>
        <taxon>Chloebia</taxon>
    </lineage>
</organism>